<gene>
    <name evidence="1" type="ORF">KIPB_003525</name>
</gene>
<keyword evidence="2" id="KW-1185">Reference proteome</keyword>
<dbReference type="Proteomes" id="UP000265618">
    <property type="component" value="Unassembled WGS sequence"/>
</dbReference>
<sequence>MAMSTPSDSGTLSDVTCLLQRMVQMDSISGILCDRERSEQPLIDMLYTQAKDWG</sequence>
<dbReference type="AlphaFoldDB" id="A0A9K3CSJ2"/>
<protein>
    <submittedName>
        <fullName evidence="1">Uncharacterized protein</fullName>
    </submittedName>
</protein>
<reference evidence="1 2" key="1">
    <citation type="journal article" date="2018" name="PLoS ONE">
        <title>The draft genome of Kipferlia bialata reveals reductive genome evolution in fornicate parasites.</title>
        <authorList>
            <person name="Tanifuji G."/>
            <person name="Takabayashi S."/>
            <person name="Kume K."/>
            <person name="Takagi M."/>
            <person name="Nakayama T."/>
            <person name="Kamikawa R."/>
            <person name="Inagaki Y."/>
            <person name="Hashimoto T."/>
        </authorList>
    </citation>
    <scope>NUCLEOTIDE SEQUENCE [LARGE SCALE GENOMIC DNA]</scope>
    <source>
        <strain evidence="1">NY0173</strain>
    </source>
</reference>
<dbReference type="OrthoDB" id="3064516at2759"/>
<name>A0A9K3CSJ2_9EUKA</name>
<accession>A0A9K3CSJ2</accession>
<proteinExistence type="predicted"/>
<evidence type="ECO:0000313" key="2">
    <source>
        <dbReference type="Proteomes" id="UP000265618"/>
    </source>
</evidence>
<organism evidence="1 2">
    <name type="scientific">Kipferlia bialata</name>
    <dbReference type="NCBI Taxonomy" id="797122"/>
    <lineage>
        <taxon>Eukaryota</taxon>
        <taxon>Metamonada</taxon>
        <taxon>Carpediemonas-like organisms</taxon>
        <taxon>Kipferlia</taxon>
    </lineage>
</organism>
<feature type="non-terminal residue" evidence="1">
    <location>
        <position position="1"/>
    </location>
</feature>
<comment type="caution">
    <text evidence="1">The sequence shown here is derived from an EMBL/GenBank/DDBJ whole genome shotgun (WGS) entry which is preliminary data.</text>
</comment>
<dbReference type="EMBL" id="BDIP01000682">
    <property type="protein sequence ID" value="GIQ82396.1"/>
    <property type="molecule type" value="Genomic_DNA"/>
</dbReference>
<evidence type="ECO:0000313" key="1">
    <source>
        <dbReference type="EMBL" id="GIQ82396.1"/>
    </source>
</evidence>